<keyword evidence="5" id="KW-1185">Reference proteome</keyword>
<dbReference type="InterPro" id="IPR044929">
    <property type="entry name" value="DNA/RNA_non-sp_Endonuclease_sf"/>
</dbReference>
<feature type="domain" description="DNA/RNA non-specific endonuclease/pyrophosphatase/phosphodiesterase" evidence="3">
    <location>
        <begin position="68"/>
        <end position="284"/>
    </location>
</feature>
<dbReference type="GO" id="GO:0046872">
    <property type="term" value="F:metal ion binding"/>
    <property type="evidence" value="ECO:0007669"/>
    <property type="project" value="InterPro"/>
</dbReference>
<dbReference type="SMART" id="SM00892">
    <property type="entry name" value="Endonuclease_NS"/>
    <property type="match status" value="1"/>
</dbReference>
<dbReference type="InterPro" id="IPR001604">
    <property type="entry name" value="Endo_G_ENPP1-like_dom"/>
</dbReference>
<name>A0A8C5FGW4_GADMO</name>
<dbReference type="GeneTree" id="ENSGT01030000234592"/>
<dbReference type="InterPro" id="IPR039015">
    <property type="entry name" value="ENDOD1"/>
</dbReference>
<evidence type="ECO:0000259" key="3">
    <source>
        <dbReference type="SMART" id="SM00892"/>
    </source>
</evidence>
<accession>A0A8C5FGW4</accession>
<dbReference type="Gene3D" id="3.40.570.10">
    <property type="entry name" value="Extracellular Endonuclease, subunit A"/>
    <property type="match status" value="1"/>
</dbReference>
<dbReference type="OMA" id="WAEHQDI"/>
<feature type="chain" id="PRO_5047472852" evidence="1">
    <location>
        <begin position="29"/>
        <end position="299"/>
    </location>
</feature>
<evidence type="ECO:0000313" key="4">
    <source>
        <dbReference type="Ensembl" id="ENSGMOP00000035936.1"/>
    </source>
</evidence>
<evidence type="ECO:0000313" key="5">
    <source>
        <dbReference type="Proteomes" id="UP000694546"/>
    </source>
</evidence>
<evidence type="ECO:0000256" key="1">
    <source>
        <dbReference type="SAM" id="SignalP"/>
    </source>
</evidence>
<dbReference type="Pfam" id="PF01223">
    <property type="entry name" value="Endonuclease_NS"/>
    <property type="match status" value="1"/>
</dbReference>
<dbReference type="PANTHER" id="PTHR21472:SF20">
    <property type="entry name" value="ENDONUCLEASE DOMAIN-CONTAINING 1 PROTEIN-LIKE"/>
    <property type="match status" value="1"/>
</dbReference>
<dbReference type="SUPFAM" id="SSF54060">
    <property type="entry name" value="His-Me finger endonucleases"/>
    <property type="match status" value="1"/>
</dbReference>
<dbReference type="Proteomes" id="UP000694546">
    <property type="component" value="Chromosome 17"/>
</dbReference>
<dbReference type="InterPro" id="IPR044925">
    <property type="entry name" value="His-Me_finger_sf"/>
</dbReference>
<feature type="signal peptide" evidence="1">
    <location>
        <begin position="1"/>
        <end position="28"/>
    </location>
</feature>
<dbReference type="GO" id="GO:0003676">
    <property type="term" value="F:nucleic acid binding"/>
    <property type="evidence" value="ECO:0007669"/>
    <property type="project" value="InterPro"/>
</dbReference>
<organism evidence="4 5">
    <name type="scientific">Gadus morhua</name>
    <name type="common">Atlantic cod</name>
    <dbReference type="NCBI Taxonomy" id="8049"/>
    <lineage>
        <taxon>Eukaryota</taxon>
        <taxon>Metazoa</taxon>
        <taxon>Chordata</taxon>
        <taxon>Craniata</taxon>
        <taxon>Vertebrata</taxon>
        <taxon>Euteleostomi</taxon>
        <taxon>Actinopterygii</taxon>
        <taxon>Neopterygii</taxon>
        <taxon>Teleostei</taxon>
        <taxon>Neoteleostei</taxon>
        <taxon>Acanthomorphata</taxon>
        <taxon>Zeiogadaria</taxon>
        <taxon>Gadariae</taxon>
        <taxon>Gadiformes</taxon>
        <taxon>Gadoidei</taxon>
        <taxon>Gadidae</taxon>
        <taxon>Gadus</taxon>
    </lineage>
</organism>
<dbReference type="GO" id="GO:0016787">
    <property type="term" value="F:hydrolase activity"/>
    <property type="evidence" value="ECO:0007669"/>
    <property type="project" value="InterPro"/>
</dbReference>
<reference evidence="4" key="2">
    <citation type="submission" date="2025-09" db="UniProtKB">
        <authorList>
            <consortium name="Ensembl"/>
        </authorList>
    </citation>
    <scope>IDENTIFICATION</scope>
</reference>
<keyword evidence="1" id="KW-0732">Signal</keyword>
<dbReference type="Ensembl" id="ENSGMOT00000051174.1">
    <property type="protein sequence ID" value="ENSGMOP00000035936.1"/>
    <property type="gene ID" value="ENSGMOG00000037220.1"/>
</dbReference>
<dbReference type="PANTHER" id="PTHR21472">
    <property type="entry name" value="ENDONUCLEASE DOMAIN-CONTAINING 1 PROTEIN ENDOD1"/>
    <property type="match status" value="1"/>
</dbReference>
<sequence>CPTRARSVDHLLRSLLLPMLLLLPAGRAAVVGDFNQVQHCKDFLYMGTPPRGYLSSDSFTKICQHYEDQPRYVTLYDARRHIPIYSAYTFKKSDGEKTLDLPWMFEPQVTALSNMTPFGQSSSAYTPPDLEDSQATLEDYAEAIRYERGQLNPVGHQADPSDKASTYTLTNVVPQTRELAGSWAQHQWLIRKRLNNFCGGRAFVVTGVTDSGTTVRRGNVDRVAVPDYVWSAYCCANFDRNAPYSERYKFPAFAAYGPNDQAHSQVLEVPLKSLEKFLAGRMAVNHNFQLFHNDCMSGG</sequence>
<feature type="domain" description="ENPP1-3/EXOG-like endonuclease/phosphodiesterase" evidence="2">
    <location>
        <begin position="69"/>
        <end position="284"/>
    </location>
</feature>
<dbReference type="InterPro" id="IPR020821">
    <property type="entry name" value="ENPP1-3/EXOG-like_nuc-like"/>
</dbReference>
<evidence type="ECO:0000259" key="2">
    <source>
        <dbReference type="SMART" id="SM00477"/>
    </source>
</evidence>
<protein>
    <submittedName>
        <fullName evidence="4">Si:dkey-85k7.10</fullName>
    </submittedName>
</protein>
<dbReference type="SMART" id="SM00477">
    <property type="entry name" value="NUC"/>
    <property type="match status" value="1"/>
</dbReference>
<dbReference type="AlphaFoldDB" id="A0A8C5FGW4"/>
<proteinExistence type="predicted"/>
<reference evidence="4" key="1">
    <citation type="submission" date="2025-08" db="UniProtKB">
        <authorList>
            <consortium name="Ensembl"/>
        </authorList>
    </citation>
    <scope>IDENTIFICATION</scope>
</reference>